<dbReference type="Proteomes" id="UP000001542">
    <property type="component" value="Unassembled WGS sequence"/>
</dbReference>
<accession>A2E940</accession>
<reference evidence="2" key="2">
    <citation type="journal article" date="2007" name="Science">
        <title>Draft genome sequence of the sexually transmitted pathogen Trichomonas vaginalis.</title>
        <authorList>
            <person name="Carlton J.M."/>
            <person name="Hirt R.P."/>
            <person name="Silva J.C."/>
            <person name="Delcher A.L."/>
            <person name="Schatz M."/>
            <person name="Zhao Q."/>
            <person name="Wortman J.R."/>
            <person name="Bidwell S.L."/>
            <person name="Alsmark U.C.M."/>
            <person name="Besteiro S."/>
            <person name="Sicheritz-Ponten T."/>
            <person name="Noel C.J."/>
            <person name="Dacks J.B."/>
            <person name="Foster P.G."/>
            <person name="Simillion C."/>
            <person name="Van de Peer Y."/>
            <person name="Miranda-Saavedra D."/>
            <person name="Barton G.J."/>
            <person name="Westrop G.D."/>
            <person name="Mueller S."/>
            <person name="Dessi D."/>
            <person name="Fiori P.L."/>
            <person name="Ren Q."/>
            <person name="Paulsen I."/>
            <person name="Zhang H."/>
            <person name="Bastida-Corcuera F.D."/>
            <person name="Simoes-Barbosa A."/>
            <person name="Brown M.T."/>
            <person name="Hayes R.D."/>
            <person name="Mukherjee M."/>
            <person name="Okumura C.Y."/>
            <person name="Schneider R."/>
            <person name="Smith A.J."/>
            <person name="Vanacova S."/>
            <person name="Villalvazo M."/>
            <person name="Haas B.J."/>
            <person name="Pertea M."/>
            <person name="Feldblyum T.V."/>
            <person name="Utterback T.R."/>
            <person name="Shu C.L."/>
            <person name="Osoegawa K."/>
            <person name="de Jong P.J."/>
            <person name="Hrdy I."/>
            <person name="Horvathova L."/>
            <person name="Zubacova Z."/>
            <person name="Dolezal P."/>
            <person name="Malik S.B."/>
            <person name="Logsdon J.M. Jr."/>
            <person name="Henze K."/>
            <person name="Gupta A."/>
            <person name="Wang C.C."/>
            <person name="Dunne R.L."/>
            <person name="Upcroft J.A."/>
            <person name="Upcroft P."/>
            <person name="White O."/>
            <person name="Salzberg S.L."/>
            <person name="Tang P."/>
            <person name="Chiu C.-H."/>
            <person name="Lee Y.-S."/>
            <person name="Embley T.M."/>
            <person name="Coombs G.H."/>
            <person name="Mottram J.C."/>
            <person name="Tachezy J."/>
            <person name="Fraser-Liggett C.M."/>
            <person name="Johnson P.J."/>
        </authorList>
    </citation>
    <scope>NUCLEOTIDE SEQUENCE [LARGE SCALE GENOMIC DNA]</scope>
    <source>
        <strain evidence="2">G3</strain>
    </source>
</reference>
<organism evidence="2 3">
    <name type="scientific">Trichomonas vaginalis (strain ATCC PRA-98 / G3)</name>
    <dbReference type="NCBI Taxonomy" id="412133"/>
    <lineage>
        <taxon>Eukaryota</taxon>
        <taxon>Metamonada</taxon>
        <taxon>Parabasalia</taxon>
        <taxon>Trichomonadida</taxon>
        <taxon>Trichomonadidae</taxon>
        <taxon>Trichomonas</taxon>
    </lineage>
</organism>
<dbReference type="VEuPathDB" id="TrichDB:TVAGG3_0542310"/>
<keyword evidence="3" id="KW-1185">Reference proteome</keyword>
<dbReference type="VEuPathDB" id="TrichDB:TVAG_258360"/>
<evidence type="ECO:0000313" key="2">
    <source>
        <dbReference type="EMBL" id="EAY10834.1"/>
    </source>
</evidence>
<proteinExistence type="predicted"/>
<gene>
    <name evidence="2" type="ORF">TVAG_258360</name>
</gene>
<dbReference type="KEGG" id="tva:4768771"/>
<reference evidence="2" key="1">
    <citation type="submission" date="2006-10" db="EMBL/GenBank/DDBJ databases">
        <authorList>
            <person name="Amadeo P."/>
            <person name="Zhao Q."/>
            <person name="Wortman J."/>
            <person name="Fraser-Liggett C."/>
            <person name="Carlton J."/>
        </authorList>
    </citation>
    <scope>NUCLEOTIDE SEQUENCE</scope>
    <source>
        <strain evidence="2">G3</strain>
    </source>
</reference>
<evidence type="ECO:0000313" key="3">
    <source>
        <dbReference type="Proteomes" id="UP000001542"/>
    </source>
</evidence>
<dbReference type="EMBL" id="DS113331">
    <property type="protein sequence ID" value="EAY10834.1"/>
    <property type="molecule type" value="Genomic_DNA"/>
</dbReference>
<name>A2E940_TRIV3</name>
<sequence length="215" mass="24503">MKERNLARLRDASSGLLRAIGRDEAKALEVLPFVQTVTQKLMSIYVPNQLFPKGQMDIPELSALPSRETMDERSRIAKRLFGFNPKDNYVVKEISRRFGGLIKHGELVGIAAAIAERANLRLDRDAKRRKNVLIRWFDENWETIEPFLDYVVLEEVPEEDEAESNDEEAETQPPKEIPPPPQAVPTLQPLPSIPKIEEQFSRNARIVKPLPSSQP</sequence>
<dbReference type="AlphaFoldDB" id="A2E940"/>
<feature type="compositionally biased region" description="Acidic residues" evidence="1">
    <location>
        <begin position="158"/>
        <end position="170"/>
    </location>
</feature>
<evidence type="ECO:0000256" key="1">
    <source>
        <dbReference type="SAM" id="MobiDB-lite"/>
    </source>
</evidence>
<feature type="region of interest" description="Disordered" evidence="1">
    <location>
        <begin position="158"/>
        <end position="215"/>
    </location>
</feature>
<dbReference type="RefSeq" id="XP_001323057.1">
    <property type="nucleotide sequence ID" value="XM_001323022.1"/>
</dbReference>
<dbReference type="InParanoid" id="A2E940"/>
<protein>
    <submittedName>
        <fullName evidence="2">Uncharacterized protein</fullName>
    </submittedName>
</protein>